<comment type="caution">
    <text evidence="2">The sequence shown here is derived from an EMBL/GenBank/DDBJ whole genome shotgun (WGS) entry which is preliminary data.</text>
</comment>
<evidence type="ECO:0000313" key="2">
    <source>
        <dbReference type="EMBL" id="KAK2162192.1"/>
    </source>
</evidence>
<evidence type="ECO:0000256" key="1">
    <source>
        <dbReference type="SAM" id="MobiDB-lite"/>
    </source>
</evidence>
<proteinExistence type="predicted"/>
<feature type="non-terminal residue" evidence="2">
    <location>
        <position position="1"/>
    </location>
</feature>
<dbReference type="Proteomes" id="UP001208570">
    <property type="component" value="Unassembled WGS sequence"/>
</dbReference>
<protein>
    <submittedName>
        <fullName evidence="2">Uncharacterized protein</fullName>
    </submittedName>
</protein>
<reference evidence="2" key="1">
    <citation type="journal article" date="2023" name="Mol. Biol. Evol.">
        <title>Third-Generation Sequencing Reveals the Adaptive Role of the Epigenome in Three Deep-Sea Polychaetes.</title>
        <authorList>
            <person name="Perez M."/>
            <person name="Aroh O."/>
            <person name="Sun Y."/>
            <person name="Lan Y."/>
            <person name="Juniper S.K."/>
            <person name="Young C.R."/>
            <person name="Angers B."/>
            <person name="Qian P.Y."/>
        </authorList>
    </citation>
    <scope>NUCLEOTIDE SEQUENCE</scope>
    <source>
        <strain evidence="2">P08H-3</strain>
    </source>
</reference>
<accession>A0AAD9JZL2</accession>
<feature type="compositionally biased region" description="Polar residues" evidence="1">
    <location>
        <begin position="48"/>
        <end position="62"/>
    </location>
</feature>
<name>A0AAD9JZL2_9ANNE</name>
<organism evidence="2 3">
    <name type="scientific">Paralvinella palmiformis</name>
    <dbReference type="NCBI Taxonomy" id="53620"/>
    <lineage>
        <taxon>Eukaryota</taxon>
        <taxon>Metazoa</taxon>
        <taxon>Spiralia</taxon>
        <taxon>Lophotrochozoa</taxon>
        <taxon>Annelida</taxon>
        <taxon>Polychaeta</taxon>
        <taxon>Sedentaria</taxon>
        <taxon>Canalipalpata</taxon>
        <taxon>Terebellida</taxon>
        <taxon>Terebelliformia</taxon>
        <taxon>Alvinellidae</taxon>
        <taxon>Paralvinella</taxon>
    </lineage>
</organism>
<dbReference type="EMBL" id="JAODUP010000102">
    <property type="protein sequence ID" value="KAK2162192.1"/>
    <property type="molecule type" value="Genomic_DNA"/>
</dbReference>
<keyword evidence="3" id="KW-1185">Reference proteome</keyword>
<sequence>EHYITHTHTHTHTLTAWNELEAELISLKFNLCARIMKNQQRASRKMTHSASAQNSDSFSPANSDRIGGEMSRYLFSKE</sequence>
<gene>
    <name evidence="2" type="ORF">LSH36_102g05007</name>
</gene>
<feature type="region of interest" description="Disordered" evidence="1">
    <location>
        <begin position="40"/>
        <end position="67"/>
    </location>
</feature>
<dbReference type="AlphaFoldDB" id="A0AAD9JZL2"/>
<evidence type="ECO:0000313" key="3">
    <source>
        <dbReference type="Proteomes" id="UP001208570"/>
    </source>
</evidence>